<accession>A0ACB8BIP3</accession>
<comment type="caution">
    <text evidence="1">The sequence shown here is derived from an EMBL/GenBank/DDBJ whole genome shotgun (WGS) entry which is preliminary data.</text>
</comment>
<protein>
    <submittedName>
        <fullName evidence="1">Uncharacterized protein</fullName>
    </submittedName>
</protein>
<evidence type="ECO:0000313" key="2">
    <source>
        <dbReference type="Proteomes" id="UP000790709"/>
    </source>
</evidence>
<sequence length="154" mass="17139">MSQPHPNTLTPVIWMSDYDAHIGSQHDRIYDTAGLEDSRHRLDAIEKAYRLVTSVSVVGGIHLLVLCFGAGGPADAAWQTCCFATSSPVFPNITIFREREPSINQVVGQTWTEWLQGIDSPRSGDTSKAICKSSFRLWRGVLGVRIIAFKNRYC</sequence>
<name>A0ACB8BIP3_9AGAM</name>
<gene>
    <name evidence="1" type="ORF">BV22DRAFT_436882</name>
</gene>
<reference evidence="1" key="1">
    <citation type="journal article" date="2021" name="New Phytol.">
        <title>Evolutionary innovations through gain and loss of genes in the ectomycorrhizal Boletales.</title>
        <authorList>
            <person name="Wu G."/>
            <person name="Miyauchi S."/>
            <person name="Morin E."/>
            <person name="Kuo A."/>
            <person name="Drula E."/>
            <person name="Varga T."/>
            <person name="Kohler A."/>
            <person name="Feng B."/>
            <person name="Cao Y."/>
            <person name="Lipzen A."/>
            <person name="Daum C."/>
            <person name="Hundley H."/>
            <person name="Pangilinan J."/>
            <person name="Johnson J."/>
            <person name="Barry K."/>
            <person name="LaButti K."/>
            <person name="Ng V."/>
            <person name="Ahrendt S."/>
            <person name="Min B."/>
            <person name="Choi I.G."/>
            <person name="Park H."/>
            <person name="Plett J.M."/>
            <person name="Magnuson J."/>
            <person name="Spatafora J.W."/>
            <person name="Nagy L.G."/>
            <person name="Henrissat B."/>
            <person name="Grigoriev I.V."/>
            <person name="Yang Z.L."/>
            <person name="Xu J."/>
            <person name="Martin F.M."/>
        </authorList>
    </citation>
    <scope>NUCLEOTIDE SEQUENCE</scope>
    <source>
        <strain evidence="1">KUC20120723A-06</strain>
    </source>
</reference>
<proteinExistence type="predicted"/>
<organism evidence="1 2">
    <name type="scientific">Leucogyrophana mollusca</name>
    <dbReference type="NCBI Taxonomy" id="85980"/>
    <lineage>
        <taxon>Eukaryota</taxon>
        <taxon>Fungi</taxon>
        <taxon>Dikarya</taxon>
        <taxon>Basidiomycota</taxon>
        <taxon>Agaricomycotina</taxon>
        <taxon>Agaricomycetes</taxon>
        <taxon>Agaricomycetidae</taxon>
        <taxon>Boletales</taxon>
        <taxon>Boletales incertae sedis</taxon>
        <taxon>Leucogyrophana</taxon>
    </lineage>
</organism>
<keyword evidence="2" id="KW-1185">Reference proteome</keyword>
<dbReference type="EMBL" id="MU266403">
    <property type="protein sequence ID" value="KAH7925377.1"/>
    <property type="molecule type" value="Genomic_DNA"/>
</dbReference>
<evidence type="ECO:0000313" key="1">
    <source>
        <dbReference type="EMBL" id="KAH7925377.1"/>
    </source>
</evidence>
<dbReference type="Proteomes" id="UP000790709">
    <property type="component" value="Unassembled WGS sequence"/>
</dbReference>